<dbReference type="EMBL" id="CP003316">
    <property type="protein sequence ID" value="AFA39863.1"/>
    <property type="molecule type" value="Genomic_DNA"/>
</dbReference>
<accession>H6Q9J3</accession>
<reference evidence="1 2" key="1">
    <citation type="journal article" date="2012" name="Stand. Genomic Sci.">
        <title>Complete genome sequence of Pyrobaculum oguniense.</title>
        <authorList>
            <person name="Bernick D.L."/>
            <person name="Karplus K."/>
            <person name="Lui L.M."/>
            <person name="Coker J.K."/>
            <person name="Murphy J.N."/>
            <person name="Chan P.P."/>
            <person name="Cozen A.E."/>
            <person name="Lowe T.M."/>
        </authorList>
    </citation>
    <scope>NUCLEOTIDE SEQUENCE [LARGE SCALE GENOMIC DNA]</scope>
    <source>
        <strain evidence="1 2">TE7</strain>
    </source>
</reference>
<sequence>MDFPILTKPWRDPARYREARLKEAVLECKLALEFLEEGLLRNAAGKAFQCWKAYLAAVAVEARDLLKSRFPGVTKIRKGEEVEEVEEVDVMIAVVPTTRMAEIATMLSRRFSDEVVKYTMLALELHRYQYNGPDPEGVISNIPDDFTAARLICILAGAVVHMSEDLKMRYTQICG</sequence>
<dbReference type="AlphaFoldDB" id="H6Q9J3"/>
<keyword evidence="2" id="KW-1185">Reference proteome</keyword>
<protein>
    <submittedName>
        <fullName evidence="1">Archaeal PaREP1/PaREP8 family</fullName>
    </submittedName>
</protein>
<gene>
    <name evidence="1" type="ordered locus">Pogu_1836</name>
</gene>
<dbReference type="eggNOG" id="arCOG03708">
    <property type="taxonomic scope" value="Archaea"/>
</dbReference>
<dbReference type="Pfam" id="PF05942">
    <property type="entry name" value="PaREP1"/>
    <property type="match status" value="1"/>
</dbReference>
<evidence type="ECO:0000313" key="1">
    <source>
        <dbReference type="EMBL" id="AFA39863.1"/>
    </source>
</evidence>
<dbReference type="InterPro" id="IPR010268">
    <property type="entry name" value="PaREP1"/>
</dbReference>
<dbReference type="KEGG" id="pog:Pogu_1836"/>
<dbReference type="Proteomes" id="UP000009062">
    <property type="component" value="Chromosome"/>
</dbReference>
<proteinExistence type="predicted"/>
<dbReference type="STRING" id="698757.Pogu_1836"/>
<organism evidence="1 2">
    <name type="scientific">Pyrobaculum oguniense (strain DSM 13380 / JCM 10595 / TE7)</name>
    <dbReference type="NCBI Taxonomy" id="698757"/>
    <lineage>
        <taxon>Archaea</taxon>
        <taxon>Thermoproteota</taxon>
        <taxon>Thermoprotei</taxon>
        <taxon>Thermoproteales</taxon>
        <taxon>Thermoproteaceae</taxon>
        <taxon>Pyrobaculum</taxon>
    </lineage>
</organism>
<evidence type="ECO:0000313" key="2">
    <source>
        <dbReference type="Proteomes" id="UP000009062"/>
    </source>
</evidence>
<dbReference type="HOGENOM" id="CLU_118419_1_0_2"/>
<name>H6Q9J3_PYROT</name>